<keyword evidence="2" id="KW-1185">Reference proteome</keyword>
<name>A0A7K1V8C0_9NOCA</name>
<sequence>MNPHAIYEARNIVTRNHYAIYQRNAQGLYPVVHVFGTMRTPTLAFLTEDELPPYSFGAVRTVVGMSPEGLEILNGGVTGALLDALPAGHEPEIGM</sequence>
<dbReference type="Proteomes" id="UP000466794">
    <property type="component" value="Unassembled WGS sequence"/>
</dbReference>
<accession>A0A7K1V8C0</accession>
<proteinExistence type="predicted"/>
<gene>
    <name evidence="1" type="ORF">GPX89_34475</name>
</gene>
<protein>
    <submittedName>
        <fullName evidence="1">Uncharacterized protein</fullName>
    </submittedName>
</protein>
<evidence type="ECO:0000313" key="1">
    <source>
        <dbReference type="EMBL" id="MVU82328.1"/>
    </source>
</evidence>
<organism evidence="1 2">
    <name type="scientific">Nocardia terrae</name>
    <dbReference type="NCBI Taxonomy" id="2675851"/>
    <lineage>
        <taxon>Bacteria</taxon>
        <taxon>Bacillati</taxon>
        <taxon>Actinomycetota</taxon>
        <taxon>Actinomycetes</taxon>
        <taxon>Mycobacteriales</taxon>
        <taxon>Nocardiaceae</taxon>
        <taxon>Nocardia</taxon>
    </lineage>
</organism>
<dbReference type="EMBL" id="WRPP01000009">
    <property type="protein sequence ID" value="MVU82328.1"/>
    <property type="molecule type" value="Genomic_DNA"/>
</dbReference>
<reference evidence="1 2" key="1">
    <citation type="submission" date="2019-12" db="EMBL/GenBank/DDBJ databases">
        <title>Nocardia sp. nov. ET3-3 isolated from soil.</title>
        <authorList>
            <person name="Kanchanasin P."/>
            <person name="Tanasupawat S."/>
            <person name="Yuki M."/>
            <person name="Kudo T."/>
        </authorList>
    </citation>
    <scope>NUCLEOTIDE SEQUENCE [LARGE SCALE GENOMIC DNA]</scope>
    <source>
        <strain evidence="1 2">ET3-3</strain>
    </source>
</reference>
<dbReference type="AlphaFoldDB" id="A0A7K1V8C0"/>
<dbReference type="RefSeq" id="WP_157391948.1">
    <property type="nucleotide sequence ID" value="NZ_WRPP01000009.1"/>
</dbReference>
<evidence type="ECO:0000313" key="2">
    <source>
        <dbReference type="Proteomes" id="UP000466794"/>
    </source>
</evidence>
<comment type="caution">
    <text evidence="1">The sequence shown here is derived from an EMBL/GenBank/DDBJ whole genome shotgun (WGS) entry which is preliminary data.</text>
</comment>